<dbReference type="Proteomes" id="UP000800097">
    <property type="component" value="Unassembled WGS sequence"/>
</dbReference>
<dbReference type="InterPro" id="IPR011057">
    <property type="entry name" value="Mss4-like_sf"/>
</dbReference>
<organism evidence="6 7">
    <name type="scientific">Westerdykella ornata</name>
    <dbReference type="NCBI Taxonomy" id="318751"/>
    <lineage>
        <taxon>Eukaryota</taxon>
        <taxon>Fungi</taxon>
        <taxon>Dikarya</taxon>
        <taxon>Ascomycota</taxon>
        <taxon>Pezizomycotina</taxon>
        <taxon>Dothideomycetes</taxon>
        <taxon>Pleosporomycetidae</taxon>
        <taxon>Pleosporales</taxon>
        <taxon>Sporormiaceae</taxon>
        <taxon>Westerdykella</taxon>
    </lineage>
</organism>
<dbReference type="PROSITE" id="PS51891">
    <property type="entry name" value="CENP_V_GFA"/>
    <property type="match status" value="1"/>
</dbReference>
<reference evidence="6" key="1">
    <citation type="journal article" date="2020" name="Stud. Mycol.">
        <title>101 Dothideomycetes genomes: a test case for predicting lifestyles and emergence of pathogens.</title>
        <authorList>
            <person name="Haridas S."/>
            <person name="Albert R."/>
            <person name="Binder M."/>
            <person name="Bloem J."/>
            <person name="Labutti K."/>
            <person name="Salamov A."/>
            <person name="Andreopoulos B."/>
            <person name="Baker S."/>
            <person name="Barry K."/>
            <person name="Bills G."/>
            <person name="Bluhm B."/>
            <person name="Cannon C."/>
            <person name="Castanera R."/>
            <person name="Culley D."/>
            <person name="Daum C."/>
            <person name="Ezra D."/>
            <person name="Gonzalez J."/>
            <person name="Henrissat B."/>
            <person name="Kuo A."/>
            <person name="Liang C."/>
            <person name="Lipzen A."/>
            <person name="Lutzoni F."/>
            <person name="Magnuson J."/>
            <person name="Mondo S."/>
            <person name="Nolan M."/>
            <person name="Ohm R."/>
            <person name="Pangilinan J."/>
            <person name="Park H.-J."/>
            <person name="Ramirez L."/>
            <person name="Alfaro M."/>
            <person name="Sun H."/>
            <person name="Tritt A."/>
            <person name="Yoshinaga Y."/>
            <person name="Zwiers L.-H."/>
            <person name="Turgeon B."/>
            <person name="Goodwin S."/>
            <person name="Spatafora J."/>
            <person name="Crous P."/>
            <person name="Grigoriev I."/>
        </authorList>
    </citation>
    <scope>NUCLEOTIDE SEQUENCE</scope>
    <source>
        <strain evidence="6">CBS 379.55</strain>
    </source>
</reference>
<dbReference type="GeneID" id="54555088"/>
<protein>
    <recommendedName>
        <fullName evidence="5">CENP-V/GFA domain-containing protein</fullName>
    </recommendedName>
</protein>
<dbReference type="EMBL" id="ML986497">
    <property type="protein sequence ID" value="KAF2275318.1"/>
    <property type="molecule type" value="Genomic_DNA"/>
</dbReference>
<dbReference type="Gene3D" id="2.170.150.70">
    <property type="match status" value="1"/>
</dbReference>
<keyword evidence="2" id="KW-0479">Metal-binding</keyword>
<dbReference type="GO" id="GO:0016846">
    <property type="term" value="F:carbon-sulfur lyase activity"/>
    <property type="evidence" value="ECO:0007669"/>
    <property type="project" value="InterPro"/>
</dbReference>
<evidence type="ECO:0000256" key="4">
    <source>
        <dbReference type="ARBA" id="ARBA00023239"/>
    </source>
</evidence>
<keyword evidence="3" id="KW-0862">Zinc</keyword>
<sequence>MSTTTPFKSTCHCRSISLTISIPNSSLPLKTHFCHCNICRRIHGTLAAIHTKIPEPVPEPSFDDEKWGKYETAKVTRFFCGTCGAQICDRAVTGESVEWYADASLLEWCGEDEGECEARGRASGLSDWPFEFTKHIYVGSTKDGGLASWLKRIDGRELEVWKEDAGSELLDLDRLTHTSLAPSEARKIDLEASCHCGGVRFFIWPPQSEDVFDSTDATITPKDKTRWYALLDVCNTCRLTSSSAVIPWMFPVASHLSLPDGSAWPEDHVVGTAKRYRSSEKVVRTFCGRCGATVAYVDETRSGGTVDVALGLVDMVGEGEERRAGVRLEEWLEWRSGRVAFVGDAWWKGLVGGLVEGMKERTGGDVP</sequence>
<evidence type="ECO:0000256" key="2">
    <source>
        <dbReference type="ARBA" id="ARBA00022723"/>
    </source>
</evidence>
<dbReference type="Pfam" id="PF04828">
    <property type="entry name" value="GFA"/>
    <property type="match status" value="2"/>
</dbReference>
<evidence type="ECO:0000256" key="1">
    <source>
        <dbReference type="ARBA" id="ARBA00005495"/>
    </source>
</evidence>
<keyword evidence="4" id="KW-0456">Lyase</keyword>
<dbReference type="SUPFAM" id="SSF51316">
    <property type="entry name" value="Mss4-like"/>
    <property type="match status" value="2"/>
</dbReference>
<accession>A0A6A6JH83</accession>
<evidence type="ECO:0000259" key="5">
    <source>
        <dbReference type="PROSITE" id="PS51891"/>
    </source>
</evidence>
<dbReference type="GO" id="GO:0046872">
    <property type="term" value="F:metal ion binding"/>
    <property type="evidence" value="ECO:0007669"/>
    <property type="project" value="UniProtKB-KW"/>
</dbReference>
<proteinExistence type="inferred from homology"/>
<feature type="domain" description="CENP-V/GFA" evidence="5">
    <location>
        <begin position="7"/>
        <end position="129"/>
    </location>
</feature>
<dbReference type="RefSeq" id="XP_033652857.1">
    <property type="nucleotide sequence ID" value="XM_033801913.1"/>
</dbReference>
<dbReference type="PANTHER" id="PTHR33337:SF31">
    <property type="entry name" value="DUF636 DOMAIN PROTEIN (AFU_ORTHOLOGUE AFUA_2G12650)"/>
    <property type="match status" value="1"/>
</dbReference>
<dbReference type="Gene3D" id="3.90.1590.10">
    <property type="entry name" value="glutathione-dependent formaldehyde- activating enzyme (gfa)"/>
    <property type="match status" value="1"/>
</dbReference>
<dbReference type="OrthoDB" id="5422068at2759"/>
<keyword evidence="7" id="KW-1185">Reference proteome</keyword>
<evidence type="ECO:0000313" key="6">
    <source>
        <dbReference type="EMBL" id="KAF2275318.1"/>
    </source>
</evidence>
<name>A0A6A6JH83_WESOR</name>
<evidence type="ECO:0000256" key="3">
    <source>
        <dbReference type="ARBA" id="ARBA00022833"/>
    </source>
</evidence>
<dbReference type="InterPro" id="IPR006913">
    <property type="entry name" value="CENP-V/GFA"/>
</dbReference>
<evidence type="ECO:0000313" key="7">
    <source>
        <dbReference type="Proteomes" id="UP000800097"/>
    </source>
</evidence>
<dbReference type="AlphaFoldDB" id="A0A6A6JH83"/>
<gene>
    <name evidence="6" type="ORF">EI97DRAFT_475185</name>
</gene>
<dbReference type="PANTHER" id="PTHR33337">
    <property type="entry name" value="GFA DOMAIN-CONTAINING PROTEIN"/>
    <property type="match status" value="1"/>
</dbReference>
<comment type="similarity">
    <text evidence="1">Belongs to the Gfa family.</text>
</comment>